<dbReference type="Proteomes" id="UP000287651">
    <property type="component" value="Unassembled WGS sequence"/>
</dbReference>
<organism evidence="2 3">
    <name type="scientific">Ensete ventricosum</name>
    <name type="common">Abyssinian banana</name>
    <name type="synonym">Musa ensete</name>
    <dbReference type="NCBI Taxonomy" id="4639"/>
    <lineage>
        <taxon>Eukaryota</taxon>
        <taxon>Viridiplantae</taxon>
        <taxon>Streptophyta</taxon>
        <taxon>Embryophyta</taxon>
        <taxon>Tracheophyta</taxon>
        <taxon>Spermatophyta</taxon>
        <taxon>Magnoliopsida</taxon>
        <taxon>Liliopsida</taxon>
        <taxon>Zingiberales</taxon>
        <taxon>Musaceae</taxon>
        <taxon>Ensete</taxon>
    </lineage>
</organism>
<feature type="compositionally biased region" description="Basic residues" evidence="1">
    <location>
        <begin position="77"/>
        <end position="89"/>
    </location>
</feature>
<feature type="region of interest" description="Disordered" evidence="1">
    <location>
        <begin position="65"/>
        <end position="89"/>
    </location>
</feature>
<evidence type="ECO:0000256" key="1">
    <source>
        <dbReference type="SAM" id="MobiDB-lite"/>
    </source>
</evidence>
<name>A0A426WWT5_ENSVE</name>
<evidence type="ECO:0000313" key="2">
    <source>
        <dbReference type="EMBL" id="RRT31701.1"/>
    </source>
</evidence>
<feature type="compositionally biased region" description="Basic residues" evidence="1">
    <location>
        <begin position="14"/>
        <end position="28"/>
    </location>
</feature>
<comment type="caution">
    <text evidence="2">The sequence shown here is derived from an EMBL/GenBank/DDBJ whole genome shotgun (WGS) entry which is preliminary data.</text>
</comment>
<reference evidence="2 3" key="1">
    <citation type="journal article" date="2014" name="Agronomy (Basel)">
        <title>A Draft Genome Sequence for Ensete ventricosum, the Drought-Tolerant Tree Against Hunger.</title>
        <authorList>
            <person name="Harrison J."/>
            <person name="Moore K.A."/>
            <person name="Paszkiewicz K."/>
            <person name="Jones T."/>
            <person name="Grant M."/>
            <person name="Ambacheew D."/>
            <person name="Muzemil S."/>
            <person name="Studholme D.J."/>
        </authorList>
    </citation>
    <scope>NUCLEOTIDE SEQUENCE [LARGE SCALE GENOMIC DNA]</scope>
</reference>
<dbReference type="EMBL" id="AMZH03036633">
    <property type="protein sequence ID" value="RRT31701.1"/>
    <property type="molecule type" value="Genomic_DNA"/>
</dbReference>
<proteinExistence type="predicted"/>
<feature type="region of interest" description="Disordered" evidence="1">
    <location>
        <begin position="14"/>
        <end position="36"/>
    </location>
</feature>
<dbReference type="AlphaFoldDB" id="A0A426WWT5"/>
<accession>A0A426WWT5</accession>
<evidence type="ECO:0000313" key="3">
    <source>
        <dbReference type="Proteomes" id="UP000287651"/>
    </source>
</evidence>
<gene>
    <name evidence="2" type="ORF">B296_00051661</name>
</gene>
<sequence length="89" mass="10009">MTYACRGSAYVRRHRLRRGHKGQPRSHGCHLQGRLPTGAVPKVALPTHEVPPESSDAYYRGGCSRRQRAALSPSQGRQRRRRHKGGKRG</sequence>
<protein>
    <submittedName>
        <fullName evidence="2">Uncharacterized protein</fullName>
    </submittedName>
</protein>